<organism evidence="9 10">
    <name type="scientific">Pseudomonas brenneri</name>
    <dbReference type="NCBI Taxonomy" id="129817"/>
    <lineage>
        <taxon>Bacteria</taxon>
        <taxon>Pseudomonadati</taxon>
        <taxon>Pseudomonadota</taxon>
        <taxon>Gammaproteobacteria</taxon>
        <taxon>Pseudomonadales</taxon>
        <taxon>Pseudomonadaceae</taxon>
        <taxon>Pseudomonas</taxon>
    </lineage>
</organism>
<dbReference type="Pfam" id="PF00881">
    <property type="entry name" value="Nitroreductase"/>
    <property type="match status" value="1"/>
</dbReference>
<comment type="cofactor">
    <cofactor evidence="1">
        <name>FMN</name>
        <dbReference type="ChEBI" id="CHEBI:58210"/>
    </cofactor>
</comment>
<dbReference type="InterPro" id="IPR033878">
    <property type="entry name" value="NfsB-like"/>
</dbReference>
<evidence type="ECO:0000256" key="5">
    <source>
        <dbReference type="ARBA" id="ARBA00022857"/>
    </source>
</evidence>
<evidence type="ECO:0000256" key="3">
    <source>
        <dbReference type="ARBA" id="ARBA00022630"/>
    </source>
</evidence>
<protein>
    <submittedName>
        <fullName evidence="9">Dihydropteridine reductase</fullName>
    </submittedName>
</protein>
<evidence type="ECO:0000256" key="7">
    <source>
        <dbReference type="ARBA" id="ARBA00023027"/>
    </source>
</evidence>
<dbReference type="InterPro" id="IPR000415">
    <property type="entry name" value="Nitroreductase-like"/>
</dbReference>
<dbReference type="Gene3D" id="3.40.109.10">
    <property type="entry name" value="NADH Oxidase"/>
    <property type="match status" value="1"/>
</dbReference>
<evidence type="ECO:0000256" key="6">
    <source>
        <dbReference type="ARBA" id="ARBA00023002"/>
    </source>
</evidence>
<accession>A0ABY0WGM9</accession>
<gene>
    <name evidence="9" type="ORF">SAMN04490181_2013</name>
</gene>
<dbReference type="SUPFAM" id="SSF55469">
    <property type="entry name" value="FMN-dependent nitroreductase-like"/>
    <property type="match status" value="1"/>
</dbReference>
<sequence>MTFPCSTASKIDLITLSKRRYTTKLFDASRRIPKATLELLLEQLRNSPSSVNSQPWHFVVAESEHGKARIAKSVEGAFAFNQAKILDASHVLVLCTRTQMSEEYLQALLSQEASDGRFHDAQAKAGQDRGRRSFVNLHRYDLKDVQHWMEKQTYLALGTLLLGAAALDLDATPMEGFDSKVLDTELGLRERGFTSSVVVSLGYRSNEDFNARLSKSRLPAQGLFDFI</sequence>
<dbReference type="InterPro" id="IPR050627">
    <property type="entry name" value="Nitroreductase/BluB"/>
</dbReference>
<dbReference type="PANTHER" id="PTHR23026:SF125">
    <property type="entry name" value="OXYGEN-INSENSITIVE NAD(P)H NITROREDUCTASE"/>
    <property type="match status" value="1"/>
</dbReference>
<dbReference type="NCBIfam" id="NF008275">
    <property type="entry name" value="PRK11053.1"/>
    <property type="match status" value="1"/>
</dbReference>
<dbReference type="Proteomes" id="UP000199620">
    <property type="component" value="Chromosome I"/>
</dbReference>
<evidence type="ECO:0000256" key="4">
    <source>
        <dbReference type="ARBA" id="ARBA00022643"/>
    </source>
</evidence>
<keyword evidence="3" id="KW-0285">Flavoprotein</keyword>
<keyword evidence="6" id="KW-0560">Oxidoreductase</keyword>
<dbReference type="CDD" id="cd02149">
    <property type="entry name" value="NfsB-like"/>
    <property type="match status" value="1"/>
</dbReference>
<feature type="domain" description="Nitroreductase" evidence="8">
    <location>
        <begin position="18"/>
        <end position="203"/>
    </location>
</feature>
<evidence type="ECO:0000259" key="8">
    <source>
        <dbReference type="Pfam" id="PF00881"/>
    </source>
</evidence>
<keyword evidence="7" id="KW-0520">NAD</keyword>
<name>A0ABY0WGM9_9PSED</name>
<dbReference type="EMBL" id="LT629800">
    <property type="protein sequence ID" value="SDU94926.1"/>
    <property type="molecule type" value="Genomic_DNA"/>
</dbReference>
<dbReference type="InterPro" id="IPR029479">
    <property type="entry name" value="Nitroreductase"/>
</dbReference>
<comment type="similarity">
    <text evidence="2">Belongs to the nitroreductase family.</text>
</comment>
<proteinExistence type="inferred from homology"/>
<evidence type="ECO:0000256" key="2">
    <source>
        <dbReference type="ARBA" id="ARBA00007118"/>
    </source>
</evidence>
<keyword evidence="4" id="KW-0288">FMN</keyword>
<keyword evidence="5" id="KW-0521">NADP</keyword>
<evidence type="ECO:0000313" key="10">
    <source>
        <dbReference type="Proteomes" id="UP000199620"/>
    </source>
</evidence>
<dbReference type="PANTHER" id="PTHR23026">
    <property type="entry name" value="NADPH NITROREDUCTASE"/>
    <property type="match status" value="1"/>
</dbReference>
<reference evidence="9 10" key="1">
    <citation type="submission" date="2016-10" db="EMBL/GenBank/DDBJ databases">
        <authorList>
            <person name="Varghese N."/>
            <person name="Submissions S."/>
        </authorList>
    </citation>
    <scope>NUCLEOTIDE SEQUENCE [LARGE SCALE GENOMIC DNA]</scope>
    <source>
        <strain evidence="9 10">BS2771</strain>
    </source>
</reference>
<evidence type="ECO:0000313" key="9">
    <source>
        <dbReference type="EMBL" id="SDU94926.1"/>
    </source>
</evidence>
<keyword evidence="10" id="KW-1185">Reference proteome</keyword>
<evidence type="ECO:0000256" key="1">
    <source>
        <dbReference type="ARBA" id="ARBA00001917"/>
    </source>
</evidence>